<dbReference type="PANTHER" id="PTHR21301:SF10">
    <property type="entry name" value="REVERSE TRANSCRIPTASE DOMAIN-CONTAINING PROTEIN"/>
    <property type="match status" value="1"/>
</dbReference>
<dbReference type="AlphaFoldDB" id="A0A816UP07"/>
<sequence>MQVQSLLLTKHKLATSNAGTTTTTVPMEIDTENEQLACEKLLHERLRDMKQRIKYYEKHYVQKHGIKPIEMKRNLKIALVNYDYDSEILKRKYFHENPNEYQIDIATRLSDAKRELEKSKRELLELKYRIFYNKPSFSFDSIQTSMSVLNDNDQHQAFNKYEKLLQRKRIDFIVIKIAEAEAKFYQCQRIFDHELSAMWKNHRNLVKNQGMSTTLTNIIQQRFDNLTDRWRDIYNYRINYYLRNSYGDSNHMDTNKNDSNMNGIGFSSFLINDTTYELNDKQLLLLNRGATYVPPCQISIGSAGQSMNDILKKRYAPLKHQLTSLFANYHINIALSMEIQKKANDLFTEHFSSSIPSNLHERALYEKHLIQSIRCSFKKKNLILRRTADNMNTFYLGKIQDFEAKAIDYLTKSDAYKLLFSKDKEDGNQRWYIEFKEMICSMNVLLENLRKHKAVNEDLYNRLLLDTIKVKVPYLYFLPDVSKENGISLVPHVSSHSTATYKIGKYLNELMRPFVGKTLQSTTFRDEVDFMQKLNHYVHTERRLRPTTLFCTIKISNYYTMDTHKNMVDIVGYFLQDNLATPKLEQITIQTVQNLLHIFLYNNVFSYKDKVYTFAKGSPNTMSLTDTLANIYLSVWEKKILKQIKPNNELFGRFKDKIFFTWNISNAEDLDAFLQSIRDKCPTVQFQKLIGPTVPFLNAYIENRQGKLFSRIYHDPTIQSYTLPYVVGHSKLAHSKWLRSALIRAVCYCSSIEDFRQERVYLELAYLTNGYSLVFVEAHIQNFFNYFYAHSMRYSMDETKYDEFRYKWFEYITIQHELSDKLQRLDDTGRLLHFNYLYEYGPRCEFNQQFHRLWAEYFANHSYLSKEKLKVVLTTKNLHSLNALLAKEKSNGSIEK</sequence>
<evidence type="ECO:0000259" key="1">
    <source>
        <dbReference type="Pfam" id="PF26215"/>
    </source>
</evidence>
<proteinExistence type="predicted"/>
<dbReference type="PANTHER" id="PTHR21301">
    <property type="entry name" value="REVERSE TRANSCRIPTASE"/>
    <property type="match status" value="1"/>
</dbReference>
<evidence type="ECO:0000313" key="2">
    <source>
        <dbReference type="EMBL" id="CAF2104345.1"/>
    </source>
</evidence>
<comment type="caution">
    <text evidence="2">The sequence shown here is derived from an EMBL/GenBank/DDBJ whole genome shotgun (WGS) entry which is preliminary data.</text>
</comment>
<protein>
    <recommendedName>
        <fullName evidence="1">Helix-turn-helix domain-containing protein</fullName>
    </recommendedName>
</protein>
<dbReference type="Pfam" id="PF26215">
    <property type="entry name" value="HTH_animal"/>
    <property type="match status" value="1"/>
</dbReference>
<dbReference type="EMBL" id="CAJOBI010001147">
    <property type="protein sequence ID" value="CAF3865913.1"/>
    <property type="molecule type" value="Genomic_DNA"/>
</dbReference>
<dbReference type="Proteomes" id="UP000663824">
    <property type="component" value="Unassembled WGS sequence"/>
</dbReference>
<reference evidence="2" key="1">
    <citation type="submission" date="2021-02" db="EMBL/GenBank/DDBJ databases">
        <authorList>
            <person name="Nowell W R."/>
        </authorList>
    </citation>
    <scope>NUCLEOTIDE SEQUENCE</scope>
</reference>
<name>A0A816UP07_9BILA</name>
<evidence type="ECO:0000313" key="3">
    <source>
        <dbReference type="EMBL" id="CAF3865913.1"/>
    </source>
</evidence>
<evidence type="ECO:0000313" key="4">
    <source>
        <dbReference type="Proteomes" id="UP000663824"/>
    </source>
</evidence>
<organism evidence="2 4">
    <name type="scientific">Rotaria magnacalcarata</name>
    <dbReference type="NCBI Taxonomy" id="392030"/>
    <lineage>
        <taxon>Eukaryota</taxon>
        <taxon>Metazoa</taxon>
        <taxon>Spiralia</taxon>
        <taxon>Gnathifera</taxon>
        <taxon>Rotifera</taxon>
        <taxon>Eurotatoria</taxon>
        <taxon>Bdelloidea</taxon>
        <taxon>Philodinida</taxon>
        <taxon>Philodinidae</taxon>
        <taxon>Rotaria</taxon>
    </lineage>
</organism>
<accession>A0A816UP07</accession>
<dbReference type="InterPro" id="IPR058912">
    <property type="entry name" value="HTH_animal"/>
</dbReference>
<dbReference type="Proteomes" id="UP000676336">
    <property type="component" value="Unassembled WGS sequence"/>
</dbReference>
<feature type="domain" description="Helix-turn-helix" evidence="1">
    <location>
        <begin position="723"/>
        <end position="781"/>
    </location>
</feature>
<dbReference type="EMBL" id="CAJNRE010011714">
    <property type="protein sequence ID" value="CAF2104345.1"/>
    <property type="molecule type" value="Genomic_DNA"/>
</dbReference>
<gene>
    <name evidence="2" type="ORF">MBJ925_LOCUS22942</name>
    <name evidence="3" type="ORF">SMN809_LOCUS4808</name>
</gene>